<dbReference type="PANTHER" id="PTHR46888">
    <property type="entry name" value="ZINC KNUCKLE DOMAINCONTAINING PROTEIN-RELATED"/>
    <property type="match status" value="1"/>
</dbReference>
<proteinExistence type="predicted"/>
<dbReference type="PANTHER" id="PTHR46888:SF1">
    <property type="entry name" value="RIBONUCLEASE H"/>
    <property type="match status" value="1"/>
</dbReference>
<dbReference type="OrthoDB" id="6437161at2759"/>
<accession>A0A8X6L2E2</accession>
<sequence length="130" mass="15064">MGSLPTPCDAPEISNMLARETAENANNYDYVKELVLKKYKLSAEKLKTLFYRHQKDPEKTWRSFAHELSCYFREWISTLEITTFEGLVNLLIAERIKAKAPEDIKDHFLGEWLELNSLKNSPINSTNLKA</sequence>
<comment type="caution">
    <text evidence="1">The sequence shown here is derived from an EMBL/GenBank/DDBJ whole genome shotgun (WGS) entry which is preliminary data.</text>
</comment>
<keyword evidence="2" id="KW-1185">Reference proteome</keyword>
<dbReference type="Proteomes" id="UP000887116">
    <property type="component" value="Unassembled WGS sequence"/>
</dbReference>
<name>A0A8X6L2E2_TRICU</name>
<dbReference type="SUPFAM" id="SSF47353">
    <property type="entry name" value="Retrovirus capsid dimerization domain-like"/>
    <property type="match status" value="1"/>
</dbReference>
<dbReference type="EMBL" id="BMAO01004526">
    <property type="protein sequence ID" value="GFQ95225.1"/>
    <property type="molecule type" value="Genomic_DNA"/>
</dbReference>
<dbReference type="AlphaFoldDB" id="A0A8X6L2E2"/>
<dbReference type="Gene3D" id="1.10.4020.10">
    <property type="entry name" value="DNA breaking-rejoining enzymes"/>
    <property type="match status" value="1"/>
</dbReference>
<evidence type="ECO:0000313" key="2">
    <source>
        <dbReference type="Proteomes" id="UP000887116"/>
    </source>
</evidence>
<evidence type="ECO:0000313" key="1">
    <source>
        <dbReference type="EMBL" id="GFQ95225.1"/>
    </source>
</evidence>
<reference evidence="1" key="1">
    <citation type="submission" date="2020-07" db="EMBL/GenBank/DDBJ databases">
        <title>Multicomponent nature underlies the extraordinary mechanical properties of spider dragline silk.</title>
        <authorList>
            <person name="Kono N."/>
            <person name="Nakamura H."/>
            <person name="Mori M."/>
            <person name="Yoshida Y."/>
            <person name="Ohtoshi R."/>
            <person name="Malay A.D."/>
            <person name="Moran D.A.P."/>
            <person name="Tomita M."/>
            <person name="Numata K."/>
            <person name="Arakawa K."/>
        </authorList>
    </citation>
    <scope>NUCLEOTIDE SEQUENCE</scope>
</reference>
<protein>
    <submittedName>
        <fullName evidence="1">SCAN box domain-containing protein</fullName>
    </submittedName>
</protein>
<dbReference type="InterPro" id="IPR038269">
    <property type="entry name" value="SCAN_sf"/>
</dbReference>
<organism evidence="1 2">
    <name type="scientific">Trichonephila clavata</name>
    <name type="common">Joro spider</name>
    <name type="synonym">Nephila clavata</name>
    <dbReference type="NCBI Taxonomy" id="2740835"/>
    <lineage>
        <taxon>Eukaryota</taxon>
        <taxon>Metazoa</taxon>
        <taxon>Ecdysozoa</taxon>
        <taxon>Arthropoda</taxon>
        <taxon>Chelicerata</taxon>
        <taxon>Arachnida</taxon>
        <taxon>Araneae</taxon>
        <taxon>Araneomorphae</taxon>
        <taxon>Entelegynae</taxon>
        <taxon>Araneoidea</taxon>
        <taxon>Nephilidae</taxon>
        <taxon>Trichonephila</taxon>
    </lineage>
</organism>
<gene>
    <name evidence="1" type="primary">AVEN_127092_1</name>
    <name evidence="1" type="ORF">TNCT_539151</name>
</gene>